<protein>
    <recommendedName>
        <fullName evidence="3">RING-type E3 ubiquitin transferase</fullName>
        <ecNumber evidence="3">2.3.2.27</ecNumber>
    </recommendedName>
</protein>
<organism evidence="11 12">
    <name type="scientific">Chelydra serpentina</name>
    <name type="common">Snapping turtle</name>
    <name type="synonym">Testudo serpentina</name>
    <dbReference type="NCBI Taxonomy" id="8475"/>
    <lineage>
        <taxon>Eukaryota</taxon>
        <taxon>Metazoa</taxon>
        <taxon>Chordata</taxon>
        <taxon>Craniata</taxon>
        <taxon>Vertebrata</taxon>
        <taxon>Euteleostomi</taxon>
        <taxon>Archelosauria</taxon>
        <taxon>Testudinata</taxon>
        <taxon>Testudines</taxon>
        <taxon>Cryptodira</taxon>
        <taxon>Durocryptodira</taxon>
        <taxon>Americhelydia</taxon>
        <taxon>Chelydroidea</taxon>
        <taxon>Chelydridae</taxon>
        <taxon>Chelydra</taxon>
    </lineage>
</organism>
<keyword evidence="7" id="KW-0833">Ubl conjugation pathway</keyword>
<sequence>VMYDSRERQKFISDAQYVREMQHKMDSEYQVCPECNRLCSVISLFLESYLHSGRTLAGDETAEYEGSGSAIKFSANRSDSKFPAIEKTSSKQKQKPPMGSSKVTPGELKVVRNSHLEDVLGTRNKKDLMLKVDFVFTADLGVTNETMLTNKKRSQERRNLIHSSKLNLDCKGLAKDSKIGSVLRQAQQSPTLSCASTLQGAHGSFVSNELHGPSLIPTKMAPLRLRDENFYSMLCLNMEDSYEENDTKDDDILEKEFLSFNLNHSPTPLEQISKFSGTSLAQDEQCNSEEAGYDRSISSRRVESSHGPLRQHNVMDTAVEQSSLRRRNSSDYGKSYTPDGNSSDGADCNKNENETPLFSSRSSRAESRPGSAPIAESLNNISSIDRPCVNIYNRELRAYESNQRRYTDLLTSARSTVHRPLLHSAYNTPRSLIQSAHRPEVSTDLNSTTVSSQVLDLDGNSRFNVRRPLSPISRDSFSAAESYESSSPIVSTPEDNSLLDDSIDNGLKSTSPNAALHDDENLLNSHSSFLAIDSSNPSLFQTNFTAHLHMAGTLHDQLPLALLAVSDLQNQSSAMSSITACDTTSAKEINKHADPEKLKKLQESLLAEDSEEEGDQCRICQIAGGSLTNPLVEPCGCVGTLQFVHQECLKTWLKAKIKSGAELGAVKTCELCKQSLIADLDDFDVNDYYRNHQQSRAQSELMNSGLYLVLLLHLYEQRFAELMRLNYNQASRDRVRGPEPLKNENPKNLVYRAELCPCNLY</sequence>
<dbReference type="GO" id="GO:0061630">
    <property type="term" value="F:ubiquitin protein ligase activity"/>
    <property type="evidence" value="ECO:0007669"/>
    <property type="project" value="UniProtKB-EC"/>
</dbReference>
<feature type="domain" description="RING-CH-type" evidence="10">
    <location>
        <begin position="609"/>
        <end position="679"/>
    </location>
</feature>
<evidence type="ECO:0000256" key="1">
    <source>
        <dbReference type="ARBA" id="ARBA00000900"/>
    </source>
</evidence>
<evidence type="ECO:0000313" key="12">
    <source>
        <dbReference type="Proteomes" id="UP000694403"/>
    </source>
</evidence>
<feature type="region of interest" description="Disordered" evidence="9">
    <location>
        <begin position="483"/>
        <end position="504"/>
    </location>
</feature>
<accession>A0A8C3S4G0</accession>
<dbReference type="SUPFAM" id="SSF57850">
    <property type="entry name" value="RING/U-box"/>
    <property type="match status" value="1"/>
</dbReference>
<dbReference type="InterPro" id="IPR052297">
    <property type="entry name" value="RING-CH-type_E3_ubiq-ligase"/>
</dbReference>
<dbReference type="PANTHER" id="PTHR14471">
    <property type="entry name" value="MARCH7/10 E3 UBIQUITIN PROTEIN LIGASE FAMILY MEMBER"/>
    <property type="match status" value="1"/>
</dbReference>
<dbReference type="CDD" id="cd16813">
    <property type="entry name" value="RING_CH-C4HC3_MARCH10"/>
    <property type="match status" value="1"/>
</dbReference>
<dbReference type="InterPro" id="IPR042583">
    <property type="entry name" value="MARCH10_RING_CH-C4HC3"/>
</dbReference>
<proteinExistence type="predicted"/>
<evidence type="ECO:0000256" key="2">
    <source>
        <dbReference type="ARBA" id="ARBA00004906"/>
    </source>
</evidence>
<dbReference type="InterPro" id="IPR011016">
    <property type="entry name" value="Znf_RING-CH"/>
</dbReference>
<dbReference type="AlphaFoldDB" id="A0A8C3S4G0"/>
<feature type="region of interest" description="Disordered" evidence="9">
    <location>
        <begin position="82"/>
        <end position="105"/>
    </location>
</feature>
<dbReference type="Proteomes" id="UP000694403">
    <property type="component" value="Unplaced"/>
</dbReference>
<comment type="catalytic activity">
    <reaction evidence="1">
        <text>S-ubiquitinyl-[E2 ubiquitin-conjugating enzyme]-L-cysteine + [acceptor protein]-L-lysine = [E2 ubiquitin-conjugating enzyme]-L-cysteine + N(6)-ubiquitinyl-[acceptor protein]-L-lysine.</text>
        <dbReference type="EC" id="2.3.2.27"/>
    </reaction>
</comment>
<keyword evidence="4" id="KW-0808">Transferase</keyword>
<keyword evidence="8" id="KW-0862">Zinc</keyword>
<evidence type="ECO:0000313" key="11">
    <source>
        <dbReference type="Ensembl" id="ENSCSRP00000007586.1"/>
    </source>
</evidence>
<feature type="compositionally biased region" description="Polar residues" evidence="9">
    <location>
        <begin position="276"/>
        <end position="285"/>
    </location>
</feature>
<evidence type="ECO:0000256" key="4">
    <source>
        <dbReference type="ARBA" id="ARBA00022679"/>
    </source>
</evidence>
<dbReference type="Ensembl" id="ENSCSRT00000007826.1">
    <property type="protein sequence ID" value="ENSCSRP00000007586.1"/>
    <property type="gene ID" value="ENSCSRG00000005587.1"/>
</dbReference>
<keyword evidence="5" id="KW-0479">Metal-binding</keyword>
<dbReference type="InterPro" id="IPR013083">
    <property type="entry name" value="Znf_RING/FYVE/PHD"/>
</dbReference>
<keyword evidence="12" id="KW-1185">Reference proteome</keyword>
<evidence type="ECO:0000256" key="7">
    <source>
        <dbReference type="ARBA" id="ARBA00022786"/>
    </source>
</evidence>
<dbReference type="Pfam" id="PF12906">
    <property type="entry name" value="RINGv"/>
    <property type="match status" value="1"/>
</dbReference>
<name>A0A8C3S4G0_CHESE</name>
<dbReference type="Gene3D" id="3.30.40.10">
    <property type="entry name" value="Zinc/RING finger domain, C3HC4 (zinc finger)"/>
    <property type="match status" value="1"/>
</dbReference>
<dbReference type="SMART" id="SM00744">
    <property type="entry name" value="RINGv"/>
    <property type="match status" value="1"/>
</dbReference>
<dbReference type="GO" id="GO:0008270">
    <property type="term" value="F:zinc ion binding"/>
    <property type="evidence" value="ECO:0007669"/>
    <property type="project" value="UniProtKB-KW"/>
</dbReference>
<dbReference type="PROSITE" id="PS51292">
    <property type="entry name" value="ZF_RING_CH"/>
    <property type="match status" value="1"/>
</dbReference>
<comment type="pathway">
    <text evidence="2">Protein modification; protein ubiquitination.</text>
</comment>
<reference evidence="11" key="2">
    <citation type="submission" date="2025-09" db="UniProtKB">
        <authorList>
            <consortium name="Ensembl"/>
        </authorList>
    </citation>
    <scope>IDENTIFICATION</scope>
</reference>
<evidence type="ECO:0000256" key="8">
    <source>
        <dbReference type="ARBA" id="ARBA00022833"/>
    </source>
</evidence>
<evidence type="ECO:0000256" key="6">
    <source>
        <dbReference type="ARBA" id="ARBA00022771"/>
    </source>
</evidence>
<keyword evidence="6" id="KW-0863">Zinc-finger</keyword>
<evidence type="ECO:0000256" key="3">
    <source>
        <dbReference type="ARBA" id="ARBA00012483"/>
    </source>
</evidence>
<evidence type="ECO:0000256" key="5">
    <source>
        <dbReference type="ARBA" id="ARBA00022723"/>
    </source>
</evidence>
<evidence type="ECO:0000256" key="9">
    <source>
        <dbReference type="SAM" id="MobiDB-lite"/>
    </source>
</evidence>
<dbReference type="PANTHER" id="PTHR14471:SF5">
    <property type="entry name" value="E3 UBIQUITIN-PROTEIN LIGASE MARCHF10-RELATED"/>
    <property type="match status" value="1"/>
</dbReference>
<dbReference type="EC" id="2.3.2.27" evidence="3"/>
<feature type="region of interest" description="Disordered" evidence="9">
    <location>
        <begin position="276"/>
        <end position="374"/>
    </location>
</feature>
<reference evidence="11" key="1">
    <citation type="submission" date="2025-08" db="UniProtKB">
        <authorList>
            <consortium name="Ensembl"/>
        </authorList>
    </citation>
    <scope>IDENTIFICATION</scope>
</reference>
<evidence type="ECO:0000259" key="10">
    <source>
        <dbReference type="PROSITE" id="PS51292"/>
    </source>
</evidence>